<dbReference type="GeneID" id="106812604"/>
<accession>A0ABM1EIH6</accession>
<keyword evidence="3" id="KW-0418">Kinase</keyword>
<dbReference type="Pfam" id="PF07959">
    <property type="entry name" value="Fucose_pyrophosphorylase"/>
    <property type="match status" value="1"/>
</dbReference>
<dbReference type="PANTHER" id="PTHR32463">
    <property type="entry name" value="L-FUCOSE KINASE"/>
    <property type="match status" value="1"/>
</dbReference>
<reference evidence="6" key="1">
    <citation type="submission" date="2025-08" db="UniProtKB">
        <authorList>
            <consortium name="RefSeq"/>
        </authorList>
    </citation>
    <scope>IDENTIFICATION</scope>
</reference>
<keyword evidence="5" id="KW-1185">Reference proteome</keyword>
<evidence type="ECO:0000256" key="1">
    <source>
        <dbReference type="ARBA" id="ARBA00022679"/>
    </source>
</evidence>
<proteinExistence type="predicted"/>
<evidence type="ECO:0000259" key="4">
    <source>
        <dbReference type="Pfam" id="PF07959"/>
    </source>
</evidence>
<gene>
    <name evidence="6" type="primary">LOC106812604</name>
</gene>
<feature type="domain" description="GDP-fucose pyrophosphorylase" evidence="4">
    <location>
        <begin position="77"/>
        <end position="157"/>
    </location>
</feature>
<dbReference type="InterPro" id="IPR052203">
    <property type="entry name" value="GHMP_Kinase-Related"/>
</dbReference>
<dbReference type="Proteomes" id="UP000695022">
    <property type="component" value="Unplaced"/>
</dbReference>
<name>A0ABM1EIH6_PRICU</name>
<evidence type="ECO:0000313" key="5">
    <source>
        <dbReference type="Proteomes" id="UP000695022"/>
    </source>
</evidence>
<keyword evidence="1" id="KW-0808">Transferase</keyword>
<evidence type="ECO:0000256" key="3">
    <source>
        <dbReference type="ARBA" id="ARBA00022777"/>
    </source>
</evidence>
<evidence type="ECO:0000256" key="2">
    <source>
        <dbReference type="ARBA" id="ARBA00022741"/>
    </source>
</evidence>
<dbReference type="RefSeq" id="XP_014671997.1">
    <property type="nucleotide sequence ID" value="XM_014816511.1"/>
</dbReference>
<protein>
    <submittedName>
        <fullName evidence="6">L-fucose kinase-like</fullName>
    </submittedName>
</protein>
<evidence type="ECO:0000313" key="6">
    <source>
        <dbReference type="RefSeq" id="XP_014671997.1"/>
    </source>
</evidence>
<organism evidence="5 6">
    <name type="scientific">Priapulus caudatus</name>
    <name type="common">Priapulid worm</name>
    <dbReference type="NCBI Taxonomy" id="37621"/>
    <lineage>
        <taxon>Eukaryota</taxon>
        <taxon>Metazoa</taxon>
        <taxon>Ecdysozoa</taxon>
        <taxon>Scalidophora</taxon>
        <taxon>Priapulida</taxon>
        <taxon>Priapulimorpha</taxon>
        <taxon>Priapulimorphida</taxon>
        <taxon>Priapulidae</taxon>
        <taxon>Priapulus</taxon>
    </lineage>
</organism>
<sequence length="166" mass="17769">MKWSVIALTCQHSRNLHAYEYELNVRQKKGLIDADTLVLTVEDPKARVGSGGATLNALLVAAEYLSAKQGYTVVNGDALTNASILILHMGRDFPFDPCGRAFTSLPATQTIGDKYGGLLCNIDSLFDTVTRKLAGKAPPGVWVCSTDMFLTVPQHSAGSVGLPLFA</sequence>
<dbReference type="PANTHER" id="PTHR32463:SF0">
    <property type="entry name" value="L-FUCOSE KINASE"/>
    <property type="match status" value="1"/>
</dbReference>
<keyword evidence="2" id="KW-0547">Nucleotide-binding</keyword>
<dbReference type="InterPro" id="IPR012887">
    <property type="entry name" value="GDP_fucose_pyrophosphorylase"/>
</dbReference>